<dbReference type="SUPFAM" id="SSF53474">
    <property type="entry name" value="alpha/beta-Hydrolases"/>
    <property type="match status" value="1"/>
</dbReference>
<dbReference type="Gene3D" id="3.40.50.1820">
    <property type="entry name" value="alpha/beta hydrolase"/>
    <property type="match status" value="1"/>
</dbReference>
<sequence>MTVQHDTSMIFLSQTFIMHSRFLIAAVFATVGWSYPTTSICTEVDIPVSVAATRFLITTTIENDWDAVSLTFNLTRRDSGNATTAPLPIAGTTSSPVRSDFVVGPTFENAERYSFVDAAVAAGYAVLSYDRIGVGSSSKVDALQDAQFQVQTAVLDELIVYARKIMNAKHVGLIGHSYGSYLSAGSANHSDVDAVVLTGFSGAFDYFTPFVAGAGFRIANQQNTSRWGDLDSAYLTTSDIYATTYIYYKEPYFEQRVAEWNHHVAAEPFAVGELPSLLASYNNFHNVTAPVLLLQGQFDLSACGGNCLGFPKLKDEALRDDVFQNAKSIEVINDLPAG</sequence>
<name>A0A9W4U8W0_9PLEO</name>
<dbReference type="Proteomes" id="UP001152607">
    <property type="component" value="Unassembled WGS sequence"/>
</dbReference>
<comment type="caution">
    <text evidence="2">The sequence shown here is derived from an EMBL/GenBank/DDBJ whole genome shotgun (WGS) entry which is preliminary data.</text>
</comment>
<accession>A0A9W4U8W0</accession>
<reference evidence="2" key="1">
    <citation type="submission" date="2023-01" db="EMBL/GenBank/DDBJ databases">
        <authorList>
            <person name="Van Ghelder C."/>
            <person name="Rancurel C."/>
        </authorList>
    </citation>
    <scope>NUCLEOTIDE SEQUENCE</scope>
    <source>
        <strain evidence="2">CNCM I-4278</strain>
    </source>
</reference>
<evidence type="ECO:0000313" key="3">
    <source>
        <dbReference type="Proteomes" id="UP001152607"/>
    </source>
</evidence>
<gene>
    <name evidence="2" type="ORF">PDIGIT_LOCUS4644</name>
</gene>
<protein>
    <recommendedName>
        <fullName evidence="1">AB hydrolase-1 domain-containing protein</fullName>
    </recommendedName>
</protein>
<feature type="domain" description="AB hydrolase-1" evidence="1">
    <location>
        <begin position="113"/>
        <end position="296"/>
    </location>
</feature>
<dbReference type="InterPro" id="IPR000073">
    <property type="entry name" value="AB_hydrolase_1"/>
</dbReference>
<organism evidence="2 3">
    <name type="scientific">Periconia digitata</name>
    <dbReference type="NCBI Taxonomy" id="1303443"/>
    <lineage>
        <taxon>Eukaryota</taxon>
        <taxon>Fungi</taxon>
        <taxon>Dikarya</taxon>
        <taxon>Ascomycota</taxon>
        <taxon>Pezizomycotina</taxon>
        <taxon>Dothideomycetes</taxon>
        <taxon>Pleosporomycetidae</taxon>
        <taxon>Pleosporales</taxon>
        <taxon>Massarineae</taxon>
        <taxon>Periconiaceae</taxon>
        <taxon>Periconia</taxon>
    </lineage>
</organism>
<dbReference type="Pfam" id="PF12697">
    <property type="entry name" value="Abhydrolase_6"/>
    <property type="match status" value="1"/>
</dbReference>
<evidence type="ECO:0000259" key="1">
    <source>
        <dbReference type="Pfam" id="PF12697"/>
    </source>
</evidence>
<proteinExistence type="predicted"/>
<dbReference type="InterPro" id="IPR029058">
    <property type="entry name" value="AB_hydrolase_fold"/>
</dbReference>
<keyword evidence="3" id="KW-1185">Reference proteome</keyword>
<dbReference type="EMBL" id="CAOQHR010000003">
    <property type="protein sequence ID" value="CAI6331619.1"/>
    <property type="molecule type" value="Genomic_DNA"/>
</dbReference>
<evidence type="ECO:0000313" key="2">
    <source>
        <dbReference type="EMBL" id="CAI6331619.1"/>
    </source>
</evidence>
<dbReference type="OrthoDB" id="190201at2759"/>
<dbReference type="AlphaFoldDB" id="A0A9W4U8W0"/>